<feature type="compositionally biased region" description="Polar residues" evidence="1">
    <location>
        <begin position="450"/>
        <end position="462"/>
    </location>
</feature>
<sequence>MASAPRPTVSLSKLSKVPSVKRLSEELGIQHASLKDSTVFMDTIHAFRKSCTTSNGSLVATLVDWNLPSVQKELRRAAVKFLDDNGNGERFWNPTRPWAQPSDLHYPQHKDSIIDLLVQLFWKQNRYLNNNSRYNAKSTDSHSRGGSADQSTPAREVHEQSATSPSTTSFHAQKRKSENKMSTAPTRPAKVATTSPVNAQGADWRGVAATHRPPEFDDMYDVPQSSDGQDAPKQPLTSSQTGKHSRNERPDYESEARKRKKHQVEDSPRRTERKRHPRSLPETVPLEVVNKLLDMEDAEAEMGPSSPLSGVHILSAENYLRDRLFAAPTAAMISTQRPTAPQPSLSTDQPAPSTKVVRLKISHSDRIQKAKKLPPNHNAGVSSTTSHTKVEKAALGELASADLKQNITASENCPKSTPTSPQSPRRAETISSPDDNDLESPSFPRDDSGLSLQVKSLSTNGAYSVPPRKPLPSVQSTTASNPERKLPTTKRPHTTPETSTVSQTLSQPSTPVPRPRIQIPFWIITREPLYTEELWNEGKFQGLLLSDFLDGITKVTQRGTNIEKIKLTLRTPFSNTILTVYADAEDAWTTAKAAFAEKLKESRAEARTKGVDDSAGYKILIEPFYEQVAITGGGAEADDDVFDY</sequence>
<name>A0A2J6PQA2_9HELO</name>
<feature type="region of interest" description="Disordered" evidence="1">
    <location>
        <begin position="335"/>
        <end position="388"/>
    </location>
</feature>
<feature type="compositionally biased region" description="Polar residues" evidence="1">
    <location>
        <begin position="408"/>
        <end position="433"/>
    </location>
</feature>
<dbReference type="AlphaFoldDB" id="A0A2J6PQA2"/>
<reference evidence="2 3" key="1">
    <citation type="submission" date="2016-05" db="EMBL/GenBank/DDBJ databases">
        <title>A degradative enzymes factory behind the ericoid mycorrhizal symbiosis.</title>
        <authorList>
            <consortium name="DOE Joint Genome Institute"/>
            <person name="Martino E."/>
            <person name="Morin E."/>
            <person name="Grelet G."/>
            <person name="Kuo A."/>
            <person name="Kohler A."/>
            <person name="Daghino S."/>
            <person name="Barry K."/>
            <person name="Choi C."/>
            <person name="Cichocki N."/>
            <person name="Clum A."/>
            <person name="Copeland A."/>
            <person name="Hainaut M."/>
            <person name="Haridas S."/>
            <person name="Labutti K."/>
            <person name="Lindquist E."/>
            <person name="Lipzen A."/>
            <person name="Khouja H.-R."/>
            <person name="Murat C."/>
            <person name="Ohm R."/>
            <person name="Olson A."/>
            <person name="Spatafora J."/>
            <person name="Veneault-Fourrey C."/>
            <person name="Henrissat B."/>
            <person name="Grigoriev I."/>
            <person name="Martin F."/>
            <person name="Perotto S."/>
        </authorList>
    </citation>
    <scope>NUCLEOTIDE SEQUENCE [LARGE SCALE GENOMIC DNA]</scope>
    <source>
        <strain evidence="2 3">UAMH 7357</strain>
    </source>
</reference>
<keyword evidence="3" id="KW-1185">Reference proteome</keyword>
<proteinExistence type="predicted"/>
<gene>
    <name evidence="2" type="ORF">NA56DRAFT_753312</name>
</gene>
<feature type="compositionally biased region" description="Polar residues" evidence="1">
    <location>
        <begin position="335"/>
        <end position="352"/>
    </location>
</feature>
<feature type="compositionally biased region" description="Polar residues" evidence="1">
    <location>
        <begin position="160"/>
        <end position="171"/>
    </location>
</feature>
<dbReference type="Proteomes" id="UP000235672">
    <property type="component" value="Unassembled WGS sequence"/>
</dbReference>
<feature type="region of interest" description="Disordered" evidence="1">
    <location>
        <begin position="408"/>
        <end position="512"/>
    </location>
</feature>
<feature type="compositionally biased region" description="Polar residues" evidence="1">
    <location>
        <begin position="495"/>
        <end position="509"/>
    </location>
</feature>
<dbReference type="EMBL" id="KZ613507">
    <property type="protein sequence ID" value="PMD16217.1"/>
    <property type="molecule type" value="Genomic_DNA"/>
</dbReference>
<accession>A0A2J6PQA2</accession>
<evidence type="ECO:0000313" key="3">
    <source>
        <dbReference type="Proteomes" id="UP000235672"/>
    </source>
</evidence>
<organism evidence="2 3">
    <name type="scientific">Hyaloscypha hepaticicola</name>
    <dbReference type="NCBI Taxonomy" id="2082293"/>
    <lineage>
        <taxon>Eukaryota</taxon>
        <taxon>Fungi</taxon>
        <taxon>Dikarya</taxon>
        <taxon>Ascomycota</taxon>
        <taxon>Pezizomycotina</taxon>
        <taxon>Leotiomycetes</taxon>
        <taxon>Helotiales</taxon>
        <taxon>Hyaloscyphaceae</taxon>
        <taxon>Hyaloscypha</taxon>
    </lineage>
</organism>
<protein>
    <submittedName>
        <fullName evidence="2">Uncharacterized protein</fullName>
    </submittedName>
</protein>
<feature type="region of interest" description="Disordered" evidence="1">
    <location>
        <begin position="133"/>
        <end position="281"/>
    </location>
</feature>
<evidence type="ECO:0000256" key="1">
    <source>
        <dbReference type="SAM" id="MobiDB-lite"/>
    </source>
</evidence>
<evidence type="ECO:0000313" key="2">
    <source>
        <dbReference type="EMBL" id="PMD16217.1"/>
    </source>
</evidence>
<dbReference type="OrthoDB" id="5379191at2759"/>
<feature type="compositionally biased region" description="Basic and acidic residues" evidence="1">
    <location>
        <begin position="245"/>
        <end position="256"/>
    </location>
</feature>